<name>A0AAW9A942_9BACL</name>
<evidence type="ECO:0000313" key="2">
    <source>
        <dbReference type="Proteomes" id="UP001271648"/>
    </source>
</evidence>
<organism evidence="1 2">
    <name type="scientific">Sporosarcina thermotolerans</name>
    <dbReference type="NCBI Taxonomy" id="633404"/>
    <lineage>
        <taxon>Bacteria</taxon>
        <taxon>Bacillati</taxon>
        <taxon>Bacillota</taxon>
        <taxon>Bacilli</taxon>
        <taxon>Bacillales</taxon>
        <taxon>Caryophanaceae</taxon>
        <taxon>Sporosarcina</taxon>
    </lineage>
</organism>
<dbReference type="Pfam" id="PF13238">
    <property type="entry name" value="AAA_18"/>
    <property type="match status" value="1"/>
</dbReference>
<proteinExistence type="predicted"/>
<sequence length="174" mass="19960">MIVMINGAFGVGKTSVANKLLQKLDGAMLFDPEEVGYMLRHIIPEDEKLEHERTGDFQDLDMWKPLTVEVAKQLRETYGKDLIVPMTIYTKEYFDTIHSGFLQIDPETYHFCLTAKKETIHDRLIERGEEEGNWCFAQTDKCLEGFKNPCLGQFISTDDASIEEIAKFICKEIG</sequence>
<reference evidence="1 2" key="1">
    <citation type="submission" date="2023-06" db="EMBL/GenBank/DDBJ databases">
        <title>Sporosarcina sp. nov., isolated from Korean traditional fermented seafood 'Jeotgal'.</title>
        <authorList>
            <person name="Yang A.I."/>
            <person name="Shin N.-R."/>
        </authorList>
    </citation>
    <scope>NUCLEOTIDE SEQUENCE [LARGE SCALE GENOMIC DNA]</scope>
    <source>
        <strain evidence="1 2">KCTC43456</strain>
    </source>
</reference>
<dbReference type="EMBL" id="JAUBDJ010000009">
    <property type="protein sequence ID" value="MDW0117932.1"/>
    <property type="molecule type" value="Genomic_DNA"/>
</dbReference>
<protein>
    <submittedName>
        <fullName evidence="1">AAA family ATPase</fullName>
    </submittedName>
</protein>
<comment type="caution">
    <text evidence="1">The sequence shown here is derived from an EMBL/GenBank/DDBJ whole genome shotgun (WGS) entry which is preliminary data.</text>
</comment>
<dbReference type="Proteomes" id="UP001271648">
    <property type="component" value="Unassembled WGS sequence"/>
</dbReference>
<accession>A0AAW9A942</accession>
<dbReference type="AlphaFoldDB" id="A0AAW9A942"/>
<evidence type="ECO:0000313" key="1">
    <source>
        <dbReference type="EMBL" id="MDW0117932.1"/>
    </source>
</evidence>
<dbReference type="RefSeq" id="WP_283733727.1">
    <property type="nucleotide sequence ID" value="NZ_CP125968.1"/>
</dbReference>
<gene>
    <name evidence="1" type="ORF">QTL97_13390</name>
</gene>
<dbReference type="SUPFAM" id="SSF52540">
    <property type="entry name" value="P-loop containing nucleoside triphosphate hydrolases"/>
    <property type="match status" value="1"/>
</dbReference>
<dbReference type="Gene3D" id="3.40.50.300">
    <property type="entry name" value="P-loop containing nucleotide triphosphate hydrolases"/>
    <property type="match status" value="1"/>
</dbReference>
<keyword evidence="2" id="KW-1185">Reference proteome</keyword>
<dbReference type="InterPro" id="IPR027417">
    <property type="entry name" value="P-loop_NTPase"/>
</dbReference>